<evidence type="ECO:0000313" key="1">
    <source>
        <dbReference type="EMBL" id="STS99763.1"/>
    </source>
</evidence>
<dbReference type="EMBL" id="UGKT01000001">
    <property type="protein sequence ID" value="STS99763.1"/>
    <property type="molecule type" value="Genomic_DNA"/>
</dbReference>
<dbReference type="Proteomes" id="UP000255518">
    <property type="component" value="Unassembled WGS sequence"/>
</dbReference>
<proteinExistence type="predicted"/>
<sequence>MEDFCADIKHYRPGPDTPFPRHPMTIDTYPSFWILTPVTTHFGTSCLPIGYLESRKKCFLLSIFVQHRYNQYL</sequence>
<gene>
    <name evidence="1" type="ORF">NCTC13443_00006</name>
</gene>
<name>A0A377USG6_KLEPN</name>
<dbReference type="AlphaFoldDB" id="A0A377USG6"/>
<organism evidence="1 2">
    <name type="scientific">Klebsiella pneumoniae</name>
    <dbReference type="NCBI Taxonomy" id="573"/>
    <lineage>
        <taxon>Bacteria</taxon>
        <taxon>Pseudomonadati</taxon>
        <taxon>Pseudomonadota</taxon>
        <taxon>Gammaproteobacteria</taxon>
        <taxon>Enterobacterales</taxon>
        <taxon>Enterobacteriaceae</taxon>
        <taxon>Klebsiella/Raoultella group</taxon>
        <taxon>Klebsiella</taxon>
        <taxon>Klebsiella pneumoniae complex</taxon>
    </lineage>
</organism>
<accession>A0A377USG6</accession>
<evidence type="ECO:0000313" key="2">
    <source>
        <dbReference type="Proteomes" id="UP000255518"/>
    </source>
</evidence>
<protein>
    <submittedName>
        <fullName evidence="1">Uncharacterized protein</fullName>
    </submittedName>
</protein>
<reference evidence="1 2" key="1">
    <citation type="submission" date="2018-06" db="EMBL/GenBank/DDBJ databases">
        <authorList>
            <consortium name="Pathogen Informatics"/>
            <person name="Doyle S."/>
        </authorList>
    </citation>
    <scope>NUCLEOTIDE SEQUENCE [LARGE SCALE GENOMIC DNA]</scope>
    <source>
        <strain evidence="1 2">NCTC13443</strain>
    </source>
</reference>